<evidence type="ECO:0000256" key="2">
    <source>
        <dbReference type="ARBA" id="ARBA00022603"/>
    </source>
</evidence>
<name>A0A212M1X7_9FIRM</name>
<dbReference type="GO" id="GO:0032259">
    <property type="term" value="P:methylation"/>
    <property type="evidence" value="ECO:0007669"/>
    <property type="project" value="UniProtKB-KW"/>
</dbReference>
<dbReference type="EMBL" id="FMJE01000008">
    <property type="protein sequence ID" value="SCM83824.1"/>
    <property type="molecule type" value="Genomic_DNA"/>
</dbReference>
<dbReference type="InterPro" id="IPR038601">
    <property type="entry name" value="MttB-like_sf"/>
</dbReference>
<keyword evidence="2 5" id="KW-0489">Methyltransferase</keyword>
<evidence type="ECO:0000256" key="4">
    <source>
        <dbReference type="PIRNR" id="PIRNR037567"/>
    </source>
</evidence>
<gene>
    <name evidence="5" type="ORF">KL86SPO_80009</name>
</gene>
<sequence length="470" mass="50780">MSVATMTEDLKQIHVATVKILEKTGMKFLHPDVIELLQNNGIKVDGQTAYFTEEQLLEWIGKAPSSFTMYARNSKYDITVGGDNVECFPAYGPPLVLELDGSKRPAQMEDYVRFLKLYQQCDHFNANGGMIVQPADQGIGALLYATLLHSDKCIVTGSGKADEVEALMDMLGIVFGKADLVNKPRATTIVNTNTPLQLDRTMLETLLVFTKYSQPAVIAACAMAGTTAPITLAGTMALHNAEVLAGIAVAQMMNPGTPVVYGTQTTTSDMKSGSIASGSPEGALCYQYGARLAKAYGLPCRGGGAVTDAKSLSIQAGYESMLTLLAAHGAKTNIIIHAAGIVDSYSCISYEKLIADFEIIGMVRRFLKGIEVNEETLAIDVINNVGIAGHFLTQTHTMRHCRKESFLPEISLKGAVTGDPNQEILQNINKKMDKMLAAYARPELPEATVRELKKYLADKGLNQAELDKLG</sequence>
<dbReference type="PIRSF" id="PIRSF037567">
    <property type="entry name" value="MTTB_MeTrfase"/>
    <property type="match status" value="1"/>
</dbReference>
<dbReference type="AlphaFoldDB" id="A0A212M1X7"/>
<keyword evidence="3 4" id="KW-0808">Transferase</keyword>
<organism evidence="5">
    <name type="scientific">uncultured Sporomusa sp</name>
    <dbReference type="NCBI Taxonomy" id="307249"/>
    <lineage>
        <taxon>Bacteria</taxon>
        <taxon>Bacillati</taxon>
        <taxon>Bacillota</taxon>
        <taxon>Negativicutes</taxon>
        <taxon>Selenomonadales</taxon>
        <taxon>Sporomusaceae</taxon>
        <taxon>Sporomusa</taxon>
        <taxon>environmental samples</taxon>
    </lineage>
</organism>
<evidence type="ECO:0000256" key="3">
    <source>
        <dbReference type="ARBA" id="ARBA00022679"/>
    </source>
</evidence>
<dbReference type="GO" id="GO:0015948">
    <property type="term" value="P:methanogenesis"/>
    <property type="evidence" value="ECO:0007669"/>
    <property type="project" value="UniProtKB-UniRule"/>
</dbReference>
<dbReference type="Pfam" id="PF06253">
    <property type="entry name" value="MTTB"/>
    <property type="match status" value="1"/>
</dbReference>
<dbReference type="Gene3D" id="3.20.20.480">
    <property type="entry name" value="Trimethylamine methyltransferase-like"/>
    <property type="match status" value="1"/>
</dbReference>
<protein>
    <recommendedName>
        <fullName evidence="4">Methyltransferase</fullName>
        <ecNumber evidence="4">2.1.1.-</ecNumber>
    </recommendedName>
</protein>
<evidence type="ECO:0000256" key="1">
    <source>
        <dbReference type="ARBA" id="ARBA00007137"/>
    </source>
</evidence>
<accession>A0A212M1X7</accession>
<dbReference type="EC" id="2.1.1.-" evidence="4"/>
<dbReference type="InterPro" id="IPR010426">
    <property type="entry name" value="MTTB_MeTrfase"/>
</dbReference>
<dbReference type="RefSeq" id="WP_288186151.1">
    <property type="nucleotide sequence ID" value="NZ_LT608335.1"/>
</dbReference>
<dbReference type="GO" id="GO:0008168">
    <property type="term" value="F:methyltransferase activity"/>
    <property type="evidence" value="ECO:0007669"/>
    <property type="project" value="UniProtKB-KW"/>
</dbReference>
<comment type="similarity">
    <text evidence="1 4">Belongs to the trimethylamine methyltransferase family.</text>
</comment>
<evidence type="ECO:0000313" key="5">
    <source>
        <dbReference type="EMBL" id="SCM83824.1"/>
    </source>
</evidence>
<reference evidence="5" key="1">
    <citation type="submission" date="2016-08" db="EMBL/GenBank/DDBJ databases">
        <authorList>
            <person name="Seilhamer J.J."/>
        </authorList>
    </citation>
    <scope>NUCLEOTIDE SEQUENCE</scope>
    <source>
        <strain evidence="5">86</strain>
    </source>
</reference>
<proteinExistence type="inferred from homology"/>